<dbReference type="InterPro" id="IPR027805">
    <property type="entry name" value="Transposase_HTH_dom"/>
</dbReference>
<keyword evidence="4" id="KW-0862">Zinc</keyword>
<keyword evidence="2" id="KW-0479">Metal-binding</keyword>
<name>A0ABD3WEU5_SINWO</name>
<proteinExistence type="predicted"/>
<dbReference type="PROSITE" id="PS50950">
    <property type="entry name" value="ZF_THAP"/>
    <property type="match status" value="1"/>
</dbReference>
<evidence type="ECO:0000259" key="7">
    <source>
        <dbReference type="PROSITE" id="PS50950"/>
    </source>
</evidence>
<accession>A0ABD3WEU5</accession>
<dbReference type="Proteomes" id="UP001634394">
    <property type="component" value="Unassembled WGS sequence"/>
</dbReference>
<reference evidence="8 9" key="1">
    <citation type="submission" date="2024-11" db="EMBL/GenBank/DDBJ databases">
        <title>Chromosome-level genome assembly of the freshwater bivalve Anodonta woodiana.</title>
        <authorList>
            <person name="Chen X."/>
        </authorList>
    </citation>
    <scope>NUCLEOTIDE SEQUENCE [LARGE SCALE GENOMIC DNA]</scope>
    <source>
        <strain evidence="8">MN2024</strain>
        <tissue evidence="8">Gills</tissue>
    </source>
</reference>
<feature type="domain" description="THAP-type" evidence="7">
    <location>
        <begin position="1"/>
        <end position="92"/>
    </location>
</feature>
<dbReference type="GO" id="GO:0008270">
    <property type="term" value="F:zinc ion binding"/>
    <property type="evidence" value="ECO:0007669"/>
    <property type="project" value="UniProtKB-KW"/>
</dbReference>
<sequence length="488" mass="55642">MVNFCAVFGCGNRADREKDLSYFRLPTLRQKHGEQTLQLSEERRRMWLSNIGRSDIKISNFPYTRVCSDHFVSGKPADLYDKLNVDWAPTLNLGHVKVLPSPSAATDRYNRVLCRVKKRKRHDAAETLSSLQDVLVDDQTCLTEESVDHNTREIQTDLNGHNLEQIQQELRRLTIENMELKSEIASRKMTAESLEGDDDKVNYLTGLSTHLILMQVFSLISSYLTETHLSSLTKFQQLMLTLMKLRLNVQNEFLGIIFQCAQPTVSRTFLNTLHVLTRLQPLIRWPEREEIKKTMPMEFRRYLNGKVVVIIDCFEVFIETPSNAEAKAMTWSSYKHHNTVKFLIGITPQGTISFLSQAWCGRASDKFVTENSGFLNKLLPGDVVMADRGFDVKDSIGVMMASVKMPAFTKGKKQMPALELEESRKLAHLRIHVERVIGLMRQKYTFLSGIVPIDHLRTTDDKGLTTIDKVAIVCAALTNLSPNIVSFD</sequence>
<dbReference type="SMART" id="SM00980">
    <property type="entry name" value="THAP"/>
    <property type="match status" value="1"/>
</dbReference>
<dbReference type="Pfam" id="PF13359">
    <property type="entry name" value="DDE_Tnp_4"/>
    <property type="match status" value="1"/>
</dbReference>
<protein>
    <recommendedName>
        <fullName evidence="7">THAP-type domain-containing protein</fullName>
    </recommendedName>
</protein>
<dbReference type="InterPro" id="IPR006612">
    <property type="entry name" value="THAP_Znf"/>
</dbReference>
<dbReference type="Pfam" id="PF13613">
    <property type="entry name" value="HTH_Tnp_4"/>
    <property type="match status" value="1"/>
</dbReference>
<dbReference type="GO" id="GO:0003677">
    <property type="term" value="F:DNA binding"/>
    <property type="evidence" value="ECO:0007669"/>
    <property type="project" value="UniProtKB-UniRule"/>
</dbReference>
<keyword evidence="3 6" id="KW-0863">Zinc-finger</keyword>
<dbReference type="AlphaFoldDB" id="A0ABD3WEU5"/>
<evidence type="ECO:0000313" key="9">
    <source>
        <dbReference type="Proteomes" id="UP001634394"/>
    </source>
</evidence>
<keyword evidence="5 6" id="KW-0238">DNA-binding</keyword>
<evidence type="ECO:0000256" key="2">
    <source>
        <dbReference type="ARBA" id="ARBA00022723"/>
    </source>
</evidence>
<organism evidence="8 9">
    <name type="scientific">Sinanodonta woodiana</name>
    <name type="common">Chinese pond mussel</name>
    <name type="synonym">Anodonta woodiana</name>
    <dbReference type="NCBI Taxonomy" id="1069815"/>
    <lineage>
        <taxon>Eukaryota</taxon>
        <taxon>Metazoa</taxon>
        <taxon>Spiralia</taxon>
        <taxon>Lophotrochozoa</taxon>
        <taxon>Mollusca</taxon>
        <taxon>Bivalvia</taxon>
        <taxon>Autobranchia</taxon>
        <taxon>Heteroconchia</taxon>
        <taxon>Palaeoheterodonta</taxon>
        <taxon>Unionida</taxon>
        <taxon>Unionoidea</taxon>
        <taxon>Unionidae</taxon>
        <taxon>Unioninae</taxon>
        <taxon>Sinanodonta</taxon>
    </lineage>
</organism>
<dbReference type="EMBL" id="JBJQND010000007">
    <property type="protein sequence ID" value="KAL3872101.1"/>
    <property type="molecule type" value="Genomic_DNA"/>
</dbReference>
<dbReference type="Pfam" id="PF05485">
    <property type="entry name" value="THAP"/>
    <property type="match status" value="1"/>
</dbReference>
<evidence type="ECO:0000256" key="1">
    <source>
        <dbReference type="ARBA" id="ARBA00001968"/>
    </source>
</evidence>
<evidence type="ECO:0000256" key="3">
    <source>
        <dbReference type="ARBA" id="ARBA00022771"/>
    </source>
</evidence>
<evidence type="ECO:0000256" key="4">
    <source>
        <dbReference type="ARBA" id="ARBA00022833"/>
    </source>
</evidence>
<dbReference type="SUPFAM" id="SSF57716">
    <property type="entry name" value="Glucocorticoid receptor-like (DNA-binding domain)"/>
    <property type="match status" value="1"/>
</dbReference>
<gene>
    <name evidence="8" type="ORF">ACJMK2_040055</name>
</gene>
<dbReference type="EMBL" id="JBJQND010000007">
    <property type="protein sequence ID" value="KAL3872102.1"/>
    <property type="molecule type" value="Genomic_DNA"/>
</dbReference>
<evidence type="ECO:0000256" key="5">
    <source>
        <dbReference type="ARBA" id="ARBA00023125"/>
    </source>
</evidence>
<evidence type="ECO:0000256" key="6">
    <source>
        <dbReference type="PROSITE-ProRule" id="PRU00309"/>
    </source>
</evidence>
<evidence type="ECO:0000313" key="8">
    <source>
        <dbReference type="EMBL" id="KAL3872101.1"/>
    </source>
</evidence>
<comment type="caution">
    <text evidence="8">The sequence shown here is derived from an EMBL/GenBank/DDBJ whole genome shotgun (WGS) entry which is preliminary data.</text>
</comment>
<keyword evidence="9" id="KW-1185">Reference proteome</keyword>
<comment type="cofactor">
    <cofactor evidence="1">
        <name>a divalent metal cation</name>
        <dbReference type="ChEBI" id="CHEBI:60240"/>
    </cofactor>
</comment>
<dbReference type="InterPro" id="IPR027806">
    <property type="entry name" value="HARBI1_dom"/>
</dbReference>
<dbReference type="PANTHER" id="PTHR23080">
    <property type="entry name" value="THAP DOMAIN PROTEIN"/>
    <property type="match status" value="1"/>
</dbReference>